<keyword evidence="2" id="KW-1185">Reference proteome</keyword>
<dbReference type="Proteomes" id="UP000054564">
    <property type="component" value="Unassembled WGS sequence"/>
</dbReference>
<sequence>MGSIRLRSLTIEPQGRTFFETTFAPISTKSRDYPQVQSGLKACHRFSCGHATCKGLGNGAMSLPWYFQRGPDSSLGAGCWNLGRAKDPYAWGYDPKVN</sequence>
<reference evidence="2" key="1">
    <citation type="submission" date="2014-03" db="EMBL/GenBank/DDBJ databases">
        <title>The Genome Sequence of Puccinia striiformis f. sp. tritici PST-78.</title>
        <authorList>
            <consortium name="The Broad Institute Genome Sequencing Platform"/>
            <person name="Cuomo C."/>
            <person name="Hulbert S."/>
            <person name="Chen X."/>
            <person name="Walker B."/>
            <person name="Young S.K."/>
            <person name="Zeng Q."/>
            <person name="Gargeya S."/>
            <person name="Fitzgerald M."/>
            <person name="Haas B."/>
            <person name="Abouelleil A."/>
            <person name="Alvarado L."/>
            <person name="Arachchi H.M."/>
            <person name="Berlin A.M."/>
            <person name="Chapman S.B."/>
            <person name="Goldberg J."/>
            <person name="Griggs A."/>
            <person name="Gujja S."/>
            <person name="Hansen M."/>
            <person name="Howarth C."/>
            <person name="Imamovic A."/>
            <person name="Larimer J."/>
            <person name="McCowan C."/>
            <person name="Montmayeur A."/>
            <person name="Murphy C."/>
            <person name="Neiman D."/>
            <person name="Pearson M."/>
            <person name="Priest M."/>
            <person name="Roberts A."/>
            <person name="Saif S."/>
            <person name="Shea T."/>
            <person name="Sisk P."/>
            <person name="Sykes S."/>
            <person name="Wortman J."/>
            <person name="Nusbaum C."/>
            <person name="Birren B."/>
        </authorList>
    </citation>
    <scope>NUCLEOTIDE SEQUENCE [LARGE SCALE GENOMIC DNA]</scope>
    <source>
        <strain evidence="2">race PST-78</strain>
    </source>
</reference>
<evidence type="ECO:0000313" key="1">
    <source>
        <dbReference type="EMBL" id="KNE98117.1"/>
    </source>
</evidence>
<gene>
    <name evidence="1" type="ORF">PSTG_08579</name>
</gene>
<accession>A0A0L0VFP7</accession>
<comment type="caution">
    <text evidence="1">The sequence shown here is derived from an EMBL/GenBank/DDBJ whole genome shotgun (WGS) entry which is preliminary data.</text>
</comment>
<dbReference type="AlphaFoldDB" id="A0A0L0VFP7"/>
<name>A0A0L0VFP7_9BASI</name>
<protein>
    <submittedName>
        <fullName evidence="1">Uncharacterized protein</fullName>
    </submittedName>
</protein>
<dbReference type="EMBL" id="AJIL01000060">
    <property type="protein sequence ID" value="KNE98117.1"/>
    <property type="molecule type" value="Genomic_DNA"/>
</dbReference>
<organism evidence="1 2">
    <name type="scientific">Puccinia striiformis f. sp. tritici PST-78</name>
    <dbReference type="NCBI Taxonomy" id="1165861"/>
    <lineage>
        <taxon>Eukaryota</taxon>
        <taxon>Fungi</taxon>
        <taxon>Dikarya</taxon>
        <taxon>Basidiomycota</taxon>
        <taxon>Pucciniomycotina</taxon>
        <taxon>Pucciniomycetes</taxon>
        <taxon>Pucciniales</taxon>
        <taxon>Pucciniaceae</taxon>
        <taxon>Puccinia</taxon>
    </lineage>
</organism>
<proteinExistence type="predicted"/>
<evidence type="ECO:0000313" key="2">
    <source>
        <dbReference type="Proteomes" id="UP000054564"/>
    </source>
</evidence>